<dbReference type="SMART" id="SM00354">
    <property type="entry name" value="HTH_LACI"/>
    <property type="match status" value="1"/>
</dbReference>
<dbReference type="Proteomes" id="UP001145069">
    <property type="component" value="Unassembled WGS sequence"/>
</dbReference>
<sequence>MTTINQIAKMANVSRTTVSRALNNSGYVSEEARKRIMKAIEETGYVPSEHAKSLRTKRTKVIGVIVPTIRTETSGRIVSGMDEVLSKLGYQILLASTNLDKQKEMEYIHLLKVRQVDGIIFAATNGNEHLQELIQQLEIPIVVVGQEMDGVSMVLYDDYHAARDIVSLFIEKGHRNIGFIGVDESDRSVGYLRKQGYLDEMKHHNLPVEPEWIQKGIFDIESGYGAMERLLTTTRNNPTAVFAVTDRLALGACNYLKEKGYTIPGDIAISSIGGSEFTKHLSPPLTTVDYQNEKAGREAAKIILAKLSGETENKKITLDYRFLIRGSV</sequence>
<dbReference type="GO" id="GO:0000976">
    <property type="term" value="F:transcription cis-regulatory region binding"/>
    <property type="evidence" value="ECO:0007669"/>
    <property type="project" value="TreeGrafter"/>
</dbReference>
<dbReference type="EMBL" id="JAMQKC010000010">
    <property type="protein sequence ID" value="MDC3417542.1"/>
    <property type="molecule type" value="Genomic_DNA"/>
</dbReference>
<dbReference type="Pfam" id="PF13377">
    <property type="entry name" value="Peripla_BP_3"/>
    <property type="match status" value="1"/>
</dbReference>
<dbReference type="CDD" id="cd01542">
    <property type="entry name" value="PBP1_TreR-like"/>
    <property type="match status" value="1"/>
</dbReference>
<evidence type="ECO:0000256" key="1">
    <source>
        <dbReference type="ARBA" id="ARBA00023015"/>
    </source>
</evidence>
<dbReference type="InterPro" id="IPR028082">
    <property type="entry name" value="Peripla_BP_I"/>
</dbReference>
<keyword evidence="2" id="KW-0238">DNA-binding</keyword>
<evidence type="ECO:0000313" key="5">
    <source>
        <dbReference type="EMBL" id="MDC3417542.1"/>
    </source>
</evidence>
<proteinExistence type="predicted"/>
<evidence type="ECO:0000259" key="4">
    <source>
        <dbReference type="PROSITE" id="PS50932"/>
    </source>
</evidence>
<evidence type="ECO:0000256" key="3">
    <source>
        <dbReference type="ARBA" id="ARBA00023163"/>
    </source>
</evidence>
<keyword evidence="1" id="KW-0805">Transcription regulation</keyword>
<dbReference type="PROSITE" id="PS50932">
    <property type="entry name" value="HTH_LACI_2"/>
    <property type="match status" value="1"/>
</dbReference>
<dbReference type="Gene3D" id="1.10.260.40">
    <property type="entry name" value="lambda repressor-like DNA-binding domains"/>
    <property type="match status" value="1"/>
</dbReference>
<feature type="domain" description="HTH lacI-type" evidence="4">
    <location>
        <begin position="2"/>
        <end position="56"/>
    </location>
</feature>
<organism evidence="5 6">
    <name type="scientific">Aquibacillus salsiterrae</name>
    <dbReference type="NCBI Taxonomy" id="2950439"/>
    <lineage>
        <taxon>Bacteria</taxon>
        <taxon>Bacillati</taxon>
        <taxon>Bacillota</taxon>
        <taxon>Bacilli</taxon>
        <taxon>Bacillales</taxon>
        <taxon>Bacillaceae</taxon>
        <taxon>Aquibacillus</taxon>
    </lineage>
</organism>
<dbReference type="GO" id="GO:0003700">
    <property type="term" value="F:DNA-binding transcription factor activity"/>
    <property type="evidence" value="ECO:0007669"/>
    <property type="project" value="TreeGrafter"/>
</dbReference>
<dbReference type="InterPro" id="IPR010982">
    <property type="entry name" value="Lambda_DNA-bd_dom_sf"/>
</dbReference>
<dbReference type="PANTHER" id="PTHR30146">
    <property type="entry name" value="LACI-RELATED TRANSCRIPTIONAL REPRESSOR"/>
    <property type="match status" value="1"/>
</dbReference>
<evidence type="ECO:0000313" key="6">
    <source>
        <dbReference type="Proteomes" id="UP001145069"/>
    </source>
</evidence>
<protein>
    <submittedName>
        <fullName evidence="5">LacI family transcriptional regulator</fullName>
    </submittedName>
</protein>
<dbReference type="SUPFAM" id="SSF53822">
    <property type="entry name" value="Periplasmic binding protein-like I"/>
    <property type="match status" value="1"/>
</dbReference>
<dbReference type="SUPFAM" id="SSF47413">
    <property type="entry name" value="lambda repressor-like DNA-binding domains"/>
    <property type="match status" value="1"/>
</dbReference>
<reference evidence="5" key="1">
    <citation type="submission" date="2022-06" db="EMBL/GenBank/DDBJ databases">
        <title>Aquibacillus sp. a new bacterium isolated from soil saline samples.</title>
        <authorList>
            <person name="Galisteo C."/>
            <person name="De La Haba R."/>
            <person name="Sanchez-Porro C."/>
            <person name="Ventosa A."/>
        </authorList>
    </citation>
    <scope>NUCLEOTIDE SEQUENCE</scope>
    <source>
        <strain evidence="5">3ASR75-54</strain>
    </source>
</reference>
<keyword evidence="6" id="KW-1185">Reference proteome</keyword>
<dbReference type="Gene3D" id="3.40.50.2300">
    <property type="match status" value="2"/>
</dbReference>
<gene>
    <name evidence="5" type="ORF">NC799_11605</name>
</gene>
<dbReference type="CDD" id="cd01392">
    <property type="entry name" value="HTH_LacI"/>
    <property type="match status" value="1"/>
</dbReference>
<evidence type="ECO:0000256" key="2">
    <source>
        <dbReference type="ARBA" id="ARBA00023125"/>
    </source>
</evidence>
<dbReference type="PANTHER" id="PTHR30146:SF146">
    <property type="entry name" value="HTH-TYPE TRANSCRIPTIONAL REGULATOR TRER"/>
    <property type="match status" value="1"/>
</dbReference>
<dbReference type="InterPro" id="IPR000843">
    <property type="entry name" value="HTH_LacI"/>
</dbReference>
<dbReference type="RefSeq" id="WP_272446611.1">
    <property type="nucleotide sequence ID" value="NZ_JAMQKC010000010.1"/>
</dbReference>
<comment type="caution">
    <text evidence="5">The sequence shown here is derived from an EMBL/GenBank/DDBJ whole genome shotgun (WGS) entry which is preliminary data.</text>
</comment>
<accession>A0A9X3WCX3</accession>
<dbReference type="AlphaFoldDB" id="A0A9X3WCX3"/>
<dbReference type="Pfam" id="PF00356">
    <property type="entry name" value="LacI"/>
    <property type="match status" value="1"/>
</dbReference>
<name>A0A9X3WCX3_9BACI</name>
<keyword evidence="3" id="KW-0804">Transcription</keyword>
<dbReference type="InterPro" id="IPR046335">
    <property type="entry name" value="LacI/GalR-like_sensor"/>
</dbReference>